<dbReference type="AlphaFoldDB" id="A0A843YYV3"/>
<gene>
    <name evidence="2" type="ORF">GFV13_09905</name>
</gene>
<dbReference type="InterPro" id="IPR027417">
    <property type="entry name" value="P-loop_NTPase"/>
</dbReference>
<dbReference type="Pfam" id="PF13614">
    <property type="entry name" value="AAA_31"/>
    <property type="match status" value="1"/>
</dbReference>
<dbReference type="Proteomes" id="UP000469952">
    <property type="component" value="Unassembled WGS sequence"/>
</dbReference>
<dbReference type="InterPro" id="IPR050678">
    <property type="entry name" value="DNA_Partitioning_ATPase"/>
</dbReference>
<dbReference type="GeneID" id="61187675"/>
<name>A0A843YYV3_LEUME</name>
<reference evidence="2 3" key="1">
    <citation type="submission" date="2019-10" db="EMBL/GenBank/DDBJ databases">
        <title>WGS of Leuconostoc mesenteroides.</title>
        <authorList>
            <person name="Melo Bolivar J."/>
            <person name="Marino-Ramirez L."/>
            <person name="Villamil Diaz L.M."/>
        </authorList>
    </citation>
    <scope>NUCLEOTIDE SEQUENCE [LARGE SCALE GENOMIC DNA]</scope>
    <source>
        <strain evidence="2 3">M11</strain>
    </source>
</reference>
<dbReference type="CDD" id="cd02042">
    <property type="entry name" value="ParAB_family"/>
    <property type="match status" value="1"/>
</dbReference>
<evidence type="ECO:0000313" key="3">
    <source>
        <dbReference type="Proteomes" id="UP000469952"/>
    </source>
</evidence>
<dbReference type="SUPFAM" id="SSF52540">
    <property type="entry name" value="P-loop containing nucleoside triphosphate hydrolases"/>
    <property type="match status" value="1"/>
</dbReference>
<organism evidence="2 3">
    <name type="scientific">Leuconostoc mesenteroides</name>
    <dbReference type="NCBI Taxonomy" id="1245"/>
    <lineage>
        <taxon>Bacteria</taxon>
        <taxon>Bacillati</taxon>
        <taxon>Bacillota</taxon>
        <taxon>Bacilli</taxon>
        <taxon>Lactobacillales</taxon>
        <taxon>Lactobacillaceae</taxon>
        <taxon>Leuconostoc</taxon>
    </lineage>
</organism>
<evidence type="ECO:0000259" key="1">
    <source>
        <dbReference type="Pfam" id="PF13614"/>
    </source>
</evidence>
<comment type="caution">
    <text evidence="2">The sequence shown here is derived from an EMBL/GenBank/DDBJ whole genome shotgun (WGS) entry which is preliminary data.</text>
</comment>
<accession>A0A843YYV3</accession>
<proteinExistence type="predicted"/>
<dbReference type="InterPro" id="IPR025669">
    <property type="entry name" value="AAA_dom"/>
</dbReference>
<dbReference type="EMBL" id="WIPA01000030">
    <property type="protein sequence ID" value="MQR27537.1"/>
    <property type="molecule type" value="Genomic_DNA"/>
</dbReference>
<feature type="domain" description="AAA" evidence="1">
    <location>
        <begin position="14"/>
        <end position="197"/>
    </location>
</feature>
<dbReference type="PANTHER" id="PTHR13696:SF98">
    <property type="entry name" value="PLASMID PARTITION PROTEIN A"/>
    <property type="match status" value="1"/>
</dbReference>
<dbReference type="PANTHER" id="PTHR13696">
    <property type="entry name" value="P-LOOP CONTAINING NUCLEOSIDE TRIPHOSPHATE HYDROLASE"/>
    <property type="match status" value="1"/>
</dbReference>
<dbReference type="Gene3D" id="3.40.50.300">
    <property type="entry name" value="P-loop containing nucleotide triphosphate hydrolases"/>
    <property type="match status" value="1"/>
</dbReference>
<evidence type="ECO:0000313" key="2">
    <source>
        <dbReference type="EMBL" id="MQR27537.1"/>
    </source>
</evidence>
<protein>
    <submittedName>
        <fullName evidence="2">AAA family ATPase</fullName>
    </submittedName>
</protein>
<sequence length="282" mass="31611">MEKLIKKNNNKGLIITVGNYKGGAGKTSNSTLIGYTLAKQGIKVLVVDLDPQTNATKALLLTKSALEKDNIMTINKTIMSGVANGSLVDLPVNIMPNYDLLPSYPDFGDFPKYVYKHANNETEEVSILKPLLDELRPNYDLIILDIPPMSREVTANATVASDYTLISFQTQERSLTGAENYINDLLIYKDKFNLNIDVVGILPVLQNKKGTVDNAMLNMAKESFGDDLVFKSVIPHMERIKRFDITGITDKDRFDRKVMQTYEIATNEFIEKINTLEDAKHE</sequence>
<dbReference type="RefSeq" id="WP_010015794.1">
    <property type="nucleotide sequence ID" value="NZ_BCMP01000061.1"/>
</dbReference>